<comment type="similarity">
    <text evidence="1">Belongs to the GSP E family.</text>
</comment>
<dbReference type="InterPro" id="IPR006321">
    <property type="entry name" value="PilT/PilU"/>
</dbReference>
<dbReference type="EMBL" id="CP002351">
    <property type="protein sequence ID" value="AEH51717.1"/>
    <property type="molecule type" value="Genomic_DNA"/>
</dbReference>
<accession>F7YVQ2</accession>
<name>F7YVQ2_9THEM</name>
<dbReference type="Gene3D" id="3.40.50.300">
    <property type="entry name" value="P-loop containing nucleotide triphosphate hydrolases"/>
    <property type="match status" value="1"/>
</dbReference>
<dbReference type="InterPro" id="IPR050921">
    <property type="entry name" value="T4SS_GSP_E_ATPase"/>
</dbReference>
<dbReference type="GO" id="GO:0005524">
    <property type="term" value="F:ATP binding"/>
    <property type="evidence" value="ECO:0007669"/>
    <property type="project" value="InterPro"/>
</dbReference>
<dbReference type="SMART" id="SM00382">
    <property type="entry name" value="AAA"/>
    <property type="match status" value="1"/>
</dbReference>
<dbReference type="Gene3D" id="3.30.450.90">
    <property type="match status" value="1"/>
</dbReference>
<dbReference type="PATRIC" id="fig|688269.3.peg.1717"/>
<dbReference type="STRING" id="688269.Theth_1670"/>
<evidence type="ECO:0000313" key="4">
    <source>
        <dbReference type="Proteomes" id="UP000006804"/>
    </source>
</evidence>
<sequence>MLDIFALVSDAFNKKASDVHLSVGCHPVYRINGLLELQRNYPVITEKDLLDSIERLFERIDFHALENKKEIDFAFDVGEEIRVRGNLYYERRKPALALRLITKRIRTFEELGLPSILKEFAERDSGLILVAGPTGSGKSTTLAAIIDHINSNYPYHIITIEDPIEYVFTNKKSVVHQRELGQDTKSFYDGLKYALRQDPDVILVGEMRDLETMALALTAAETGHLVLSTIHTNSAATAPERIIDVFPPHQQKQVALQLANTLVAVIYQRLLRRADGKGMVPILEILVGTPAVKNLIRENKLHQIESIMQTSAKQGMVLFDDALFKAYVNGLIDKSQVYEYARNPEEMRRKIG</sequence>
<dbReference type="PROSITE" id="PS00662">
    <property type="entry name" value="T2SP_E"/>
    <property type="match status" value="1"/>
</dbReference>
<dbReference type="RefSeq" id="WP_013932925.1">
    <property type="nucleotide sequence ID" value="NC_015707.1"/>
</dbReference>
<dbReference type="InterPro" id="IPR001482">
    <property type="entry name" value="T2SS/T4SS_dom"/>
</dbReference>
<dbReference type="HOGENOM" id="CLU_013446_4_0_0"/>
<dbReference type="SUPFAM" id="SSF52540">
    <property type="entry name" value="P-loop containing nucleoside triphosphate hydrolases"/>
    <property type="match status" value="1"/>
</dbReference>
<evidence type="ECO:0000313" key="3">
    <source>
        <dbReference type="EMBL" id="AEH51717.1"/>
    </source>
</evidence>
<feature type="domain" description="Bacterial type II secretion system protein E" evidence="2">
    <location>
        <begin position="195"/>
        <end position="209"/>
    </location>
</feature>
<dbReference type="eggNOG" id="COG2805">
    <property type="taxonomic scope" value="Bacteria"/>
</dbReference>
<dbReference type="OrthoDB" id="9808272at2"/>
<protein>
    <submittedName>
        <fullName evidence="3">Twitching motility protein</fullName>
    </submittedName>
</protein>
<dbReference type="AlphaFoldDB" id="F7YVQ2"/>
<keyword evidence="4" id="KW-1185">Reference proteome</keyword>
<evidence type="ECO:0000256" key="1">
    <source>
        <dbReference type="ARBA" id="ARBA00006611"/>
    </source>
</evidence>
<dbReference type="CDD" id="cd01131">
    <property type="entry name" value="PilT"/>
    <property type="match status" value="1"/>
</dbReference>
<gene>
    <name evidence="3" type="ORF">Theth_1670</name>
</gene>
<dbReference type="PANTHER" id="PTHR30486:SF16">
    <property type="entry name" value="TWITCHING MOTILITY PROTEIN PILT"/>
    <property type="match status" value="1"/>
</dbReference>
<dbReference type="Pfam" id="PF00437">
    <property type="entry name" value="T2SSE"/>
    <property type="match status" value="1"/>
</dbReference>
<dbReference type="InterPro" id="IPR027417">
    <property type="entry name" value="P-loop_NTPase"/>
</dbReference>
<dbReference type="GO" id="GO:0016887">
    <property type="term" value="F:ATP hydrolysis activity"/>
    <property type="evidence" value="ECO:0007669"/>
    <property type="project" value="InterPro"/>
</dbReference>
<organism evidence="3 4">
    <name type="scientific">Pseudothermotoga thermarum DSM 5069</name>
    <dbReference type="NCBI Taxonomy" id="688269"/>
    <lineage>
        <taxon>Bacteria</taxon>
        <taxon>Thermotogati</taxon>
        <taxon>Thermotogota</taxon>
        <taxon>Thermotogae</taxon>
        <taxon>Thermotogales</taxon>
        <taxon>Thermotogaceae</taxon>
        <taxon>Pseudothermotoga</taxon>
    </lineage>
</organism>
<reference evidence="3 4" key="1">
    <citation type="submission" date="2010-11" db="EMBL/GenBank/DDBJ databases">
        <title>The complete genome of Thermotoga thermarum DSM 5069.</title>
        <authorList>
            <consortium name="US DOE Joint Genome Institute (JGI-PGF)"/>
            <person name="Lucas S."/>
            <person name="Copeland A."/>
            <person name="Lapidus A."/>
            <person name="Bruce D."/>
            <person name="Goodwin L."/>
            <person name="Pitluck S."/>
            <person name="Kyrpides N."/>
            <person name="Mavromatis K."/>
            <person name="Ivanova N."/>
            <person name="Zeytun A."/>
            <person name="Brettin T."/>
            <person name="Detter J.C."/>
            <person name="Tapia R."/>
            <person name="Han C."/>
            <person name="Land M."/>
            <person name="Hauser L."/>
            <person name="Markowitz V."/>
            <person name="Cheng J.-F."/>
            <person name="Hugenholtz P."/>
            <person name="Woyke T."/>
            <person name="Wu D."/>
            <person name="Spring S."/>
            <person name="Schroeder M."/>
            <person name="Brambilla E."/>
            <person name="Klenk H.-P."/>
            <person name="Eisen J.A."/>
        </authorList>
    </citation>
    <scope>NUCLEOTIDE SEQUENCE [LARGE SCALE GENOMIC DNA]</scope>
    <source>
        <strain evidence="3 4">DSM 5069</strain>
    </source>
</reference>
<dbReference type="PANTHER" id="PTHR30486">
    <property type="entry name" value="TWITCHING MOTILITY PROTEIN PILT"/>
    <property type="match status" value="1"/>
</dbReference>
<dbReference type="Proteomes" id="UP000006804">
    <property type="component" value="Chromosome"/>
</dbReference>
<dbReference type="KEGG" id="tta:Theth_1670"/>
<proteinExistence type="inferred from homology"/>
<dbReference type="InterPro" id="IPR003593">
    <property type="entry name" value="AAA+_ATPase"/>
</dbReference>
<evidence type="ECO:0000259" key="2">
    <source>
        <dbReference type="PROSITE" id="PS00662"/>
    </source>
</evidence>
<dbReference type="NCBIfam" id="TIGR01420">
    <property type="entry name" value="pilT_fam"/>
    <property type="match status" value="1"/>
</dbReference>